<feature type="transmembrane region" description="Helical" evidence="8">
    <location>
        <begin position="162"/>
        <end position="180"/>
    </location>
</feature>
<feature type="transmembrane region" description="Helical" evidence="8">
    <location>
        <begin position="110"/>
        <end position="131"/>
    </location>
</feature>
<keyword evidence="7 8" id="KW-0472">Membrane</keyword>
<dbReference type="AlphaFoldDB" id="A0A941EW66"/>
<evidence type="ECO:0000259" key="9">
    <source>
        <dbReference type="Pfam" id="PF02366"/>
    </source>
</evidence>
<evidence type="ECO:0000256" key="2">
    <source>
        <dbReference type="ARBA" id="ARBA00022475"/>
    </source>
</evidence>
<feature type="domain" description="ArnT-like N-terminal" evidence="9">
    <location>
        <begin position="114"/>
        <end position="241"/>
    </location>
</feature>
<dbReference type="Pfam" id="PF02366">
    <property type="entry name" value="PMT"/>
    <property type="match status" value="1"/>
</dbReference>
<keyword evidence="4 10" id="KW-0808">Transferase</keyword>
<evidence type="ECO:0000313" key="10">
    <source>
        <dbReference type="EMBL" id="MBR7837543.1"/>
    </source>
</evidence>
<gene>
    <name evidence="10" type="ORF">KDL01_29965</name>
</gene>
<feature type="transmembrane region" description="Helical" evidence="8">
    <location>
        <begin position="376"/>
        <end position="394"/>
    </location>
</feature>
<keyword evidence="11" id="KW-1185">Reference proteome</keyword>
<keyword evidence="6 8" id="KW-1133">Transmembrane helix</keyword>
<evidence type="ECO:0000256" key="8">
    <source>
        <dbReference type="SAM" id="Phobius"/>
    </source>
</evidence>
<evidence type="ECO:0000256" key="1">
    <source>
        <dbReference type="ARBA" id="ARBA00004651"/>
    </source>
</evidence>
<dbReference type="InterPro" id="IPR050297">
    <property type="entry name" value="LipidA_mod_glycosyltrf_83"/>
</dbReference>
<evidence type="ECO:0000256" key="7">
    <source>
        <dbReference type="ARBA" id="ARBA00023136"/>
    </source>
</evidence>
<dbReference type="EMBL" id="JAGSOG010000212">
    <property type="protein sequence ID" value="MBR7837543.1"/>
    <property type="molecule type" value="Genomic_DNA"/>
</dbReference>
<dbReference type="GO" id="GO:0000030">
    <property type="term" value="F:mannosyltransferase activity"/>
    <property type="evidence" value="ECO:0007669"/>
    <property type="project" value="InterPro"/>
</dbReference>
<dbReference type="InterPro" id="IPR003342">
    <property type="entry name" value="ArnT-like_N"/>
</dbReference>
<reference evidence="10" key="1">
    <citation type="submission" date="2021-04" db="EMBL/GenBank/DDBJ databases">
        <title>Genome based classification of Actinospica acidithermotolerans sp. nov., an actinobacterium isolated from an Indonesian hot spring.</title>
        <authorList>
            <person name="Kusuma A.B."/>
            <person name="Putra K.E."/>
            <person name="Nafisah S."/>
            <person name="Loh J."/>
            <person name="Nouioui I."/>
            <person name="Goodfellow M."/>
        </authorList>
    </citation>
    <scope>NUCLEOTIDE SEQUENCE</scope>
    <source>
        <strain evidence="10">CSCA 57</strain>
    </source>
</reference>
<feature type="transmembrane region" description="Helical" evidence="8">
    <location>
        <begin position="229"/>
        <end position="249"/>
    </location>
</feature>
<keyword evidence="3 10" id="KW-0328">Glycosyltransferase</keyword>
<proteinExistence type="predicted"/>
<feature type="transmembrane region" description="Helical" evidence="8">
    <location>
        <begin position="292"/>
        <end position="313"/>
    </location>
</feature>
<feature type="transmembrane region" description="Helical" evidence="8">
    <location>
        <begin position="192"/>
        <end position="217"/>
    </location>
</feature>
<dbReference type="EC" id="2.4.-.-" evidence="10"/>
<dbReference type="GO" id="GO:0006493">
    <property type="term" value="P:protein O-linked glycosylation"/>
    <property type="evidence" value="ECO:0007669"/>
    <property type="project" value="InterPro"/>
</dbReference>
<evidence type="ECO:0000256" key="5">
    <source>
        <dbReference type="ARBA" id="ARBA00022692"/>
    </source>
</evidence>
<dbReference type="PANTHER" id="PTHR33908">
    <property type="entry name" value="MANNOSYLTRANSFERASE YKCB-RELATED"/>
    <property type="match status" value="1"/>
</dbReference>
<dbReference type="GO" id="GO:0005886">
    <property type="term" value="C:plasma membrane"/>
    <property type="evidence" value="ECO:0007669"/>
    <property type="project" value="UniProtKB-SubCell"/>
</dbReference>
<dbReference type="PANTHER" id="PTHR33908:SF11">
    <property type="entry name" value="MEMBRANE PROTEIN"/>
    <property type="match status" value="1"/>
</dbReference>
<dbReference type="Proteomes" id="UP000675781">
    <property type="component" value="Unassembled WGS sequence"/>
</dbReference>
<evidence type="ECO:0000256" key="6">
    <source>
        <dbReference type="ARBA" id="ARBA00022989"/>
    </source>
</evidence>
<evidence type="ECO:0000256" key="4">
    <source>
        <dbReference type="ARBA" id="ARBA00022679"/>
    </source>
</evidence>
<feature type="transmembrane region" description="Helical" evidence="8">
    <location>
        <begin position="31"/>
        <end position="50"/>
    </location>
</feature>
<keyword evidence="2" id="KW-1003">Cell membrane</keyword>
<dbReference type="GO" id="GO:0009103">
    <property type="term" value="P:lipopolysaccharide biosynthetic process"/>
    <property type="evidence" value="ECO:0007669"/>
    <property type="project" value="UniProtKB-ARBA"/>
</dbReference>
<dbReference type="GO" id="GO:0016763">
    <property type="term" value="F:pentosyltransferase activity"/>
    <property type="evidence" value="ECO:0007669"/>
    <property type="project" value="TreeGrafter"/>
</dbReference>
<comment type="caution">
    <text evidence="10">The sequence shown here is derived from an EMBL/GenBank/DDBJ whole genome shotgun (WGS) entry which is preliminary data.</text>
</comment>
<organism evidence="10 11">
    <name type="scientific">Actinospica durhamensis</name>
    <dbReference type="NCBI Taxonomy" id="1508375"/>
    <lineage>
        <taxon>Bacteria</taxon>
        <taxon>Bacillati</taxon>
        <taxon>Actinomycetota</taxon>
        <taxon>Actinomycetes</taxon>
        <taxon>Catenulisporales</taxon>
        <taxon>Actinospicaceae</taxon>
        <taxon>Actinospica</taxon>
    </lineage>
</organism>
<evidence type="ECO:0000313" key="11">
    <source>
        <dbReference type="Proteomes" id="UP000675781"/>
    </source>
</evidence>
<sequence length="521" mass="56588">MALAVADRAELIEQEPEPIRRRNRFRPRRDVVILAALITVVLLVQGWNIADYPTVSDDEGTYLAQAWAIQHGHGLAPYTYWYDHPPAGWIQLAAFTWLPALFTHSDLIAAYARIVMLPFTAADVALLYVLAKRLSGSRWTAAATGALFALSPLSVTLQREVFLDNLAVFWILLAFVLASSPRQNLWMHVSAGAAAAIAVLSKETMLIALPGLIVALYRHAHPRTRKFTLAGFFTALWLVAVFYPVYALLKGELVPGPGHVSLVGGIEFQMDRPGSGSVFATGTGSWTTLHDWLYYDPVIVLAGVAALVPMLLVRNYRGPAVAGLALVLMALRPGYLPAMYIIQLLPFFALAIAGLAHQVVRVLLTGERAVWVRRTAVGALAVAVLGLVAPRWIAGDATALSTDPNLTYAQAADWMRTHLHPTQSTKIVVDDGLWLNAVADGFQPGYGAIWFYKVDLDPAVEAVLPHGWRSIQYVVSTPTIRADLSSLPTVDAALEHSRVLASFGTGAGAIQVRQVLDGDNS</sequence>
<accession>A0A941EW66</accession>
<protein>
    <submittedName>
        <fullName evidence="10">Glycosyltransferase family 39 protein</fullName>
        <ecNumber evidence="10">2.4.-.-</ecNumber>
    </submittedName>
</protein>
<name>A0A941EW66_9ACTN</name>
<feature type="transmembrane region" description="Helical" evidence="8">
    <location>
        <begin position="344"/>
        <end position="364"/>
    </location>
</feature>
<comment type="subcellular location">
    <subcellularLocation>
        <location evidence="1">Cell membrane</location>
        <topology evidence="1">Multi-pass membrane protein</topology>
    </subcellularLocation>
</comment>
<keyword evidence="5 8" id="KW-0812">Transmembrane</keyword>
<evidence type="ECO:0000256" key="3">
    <source>
        <dbReference type="ARBA" id="ARBA00022676"/>
    </source>
</evidence>
<dbReference type="RefSeq" id="WP_212532010.1">
    <property type="nucleotide sequence ID" value="NZ_JAGSOG010000212.1"/>
</dbReference>